<accession>A0A9D2M227</accession>
<sequence>MGKKKWKASFLAVLFLALCCACTAHEPIQEEVSSALPESQPQQEEAQKVFESSLSFVNPHSGPGAASSDGYYDYHTLPDGSVILMYTDYATKTRVPLCSSPSCVHQDETCSAWYAYTGGGMLPLVVGQRLVLAVNGSNDSIAQENATEPYIEAMALDGTGKEKVISLPDGMMFESPFVTDDTSFYAICSQTQIDEGGQTVLSQRQLIKFDLEQKNYTVLHTFENAGAYLEGCTADSLLVRTVDSTSGGEKDAVVQYSLSSQSVKEIVSWKPPCIGRVFSDQFYLFDPASCELSALDCTSGTKIVLGTLGSLEAPFTAVQFKDKIDDRLIYEAITVGETTSVTQYFAFDLTNKTSVELTLKTQDTMHETPLIVLAEFGDNLLVSPAARVEMVNISASDGTTLPMPSLSYQYTLMTKADYWNNQPNYMSMDTAM</sequence>
<evidence type="ECO:0000313" key="3">
    <source>
        <dbReference type="Proteomes" id="UP000824209"/>
    </source>
</evidence>
<keyword evidence="1" id="KW-0732">Signal</keyword>
<reference evidence="2" key="2">
    <citation type="submission" date="2021-04" db="EMBL/GenBank/DDBJ databases">
        <authorList>
            <person name="Gilroy R."/>
        </authorList>
    </citation>
    <scope>NUCLEOTIDE SEQUENCE</scope>
    <source>
        <strain evidence="2">ChiBcec8-14828</strain>
    </source>
</reference>
<name>A0A9D2M227_9FIRM</name>
<dbReference type="AlphaFoldDB" id="A0A9D2M227"/>
<comment type="caution">
    <text evidence="2">The sequence shown here is derived from an EMBL/GenBank/DDBJ whole genome shotgun (WGS) entry which is preliminary data.</text>
</comment>
<dbReference type="EMBL" id="DWYA01000049">
    <property type="protein sequence ID" value="HJB39787.1"/>
    <property type="molecule type" value="Genomic_DNA"/>
</dbReference>
<evidence type="ECO:0000313" key="2">
    <source>
        <dbReference type="EMBL" id="HJB39787.1"/>
    </source>
</evidence>
<reference evidence="2" key="1">
    <citation type="journal article" date="2021" name="PeerJ">
        <title>Extensive microbial diversity within the chicken gut microbiome revealed by metagenomics and culture.</title>
        <authorList>
            <person name="Gilroy R."/>
            <person name="Ravi A."/>
            <person name="Getino M."/>
            <person name="Pursley I."/>
            <person name="Horton D.L."/>
            <person name="Alikhan N.F."/>
            <person name="Baker D."/>
            <person name="Gharbi K."/>
            <person name="Hall N."/>
            <person name="Watson M."/>
            <person name="Adriaenssens E.M."/>
            <person name="Foster-Nyarko E."/>
            <person name="Jarju S."/>
            <person name="Secka A."/>
            <person name="Antonio M."/>
            <person name="Oren A."/>
            <person name="Chaudhuri R.R."/>
            <person name="La Ragione R."/>
            <person name="Hildebrand F."/>
            <person name="Pallen M.J."/>
        </authorList>
    </citation>
    <scope>NUCLEOTIDE SEQUENCE</scope>
    <source>
        <strain evidence="2">ChiBcec8-14828</strain>
    </source>
</reference>
<proteinExistence type="predicted"/>
<feature type="signal peptide" evidence="1">
    <location>
        <begin position="1"/>
        <end position="26"/>
    </location>
</feature>
<feature type="chain" id="PRO_5038648715" description="Lipoprotein" evidence="1">
    <location>
        <begin position="27"/>
        <end position="432"/>
    </location>
</feature>
<evidence type="ECO:0000256" key="1">
    <source>
        <dbReference type="SAM" id="SignalP"/>
    </source>
</evidence>
<gene>
    <name evidence="2" type="ORF">H9943_05250</name>
</gene>
<evidence type="ECO:0008006" key="4">
    <source>
        <dbReference type="Google" id="ProtNLM"/>
    </source>
</evidence>
<protein>
    <recommendedName>
        <fullName evidence="4">Lipoprotein</fullName>
    </recommendedName>
</protein>
<dbReference type="Proteomes" id="UP000824209">
    <property type="component" value="Unassembled WGS sequence"/>
</dbReference>
<organism evidence="2 3">
    <name type="scientific">Candidatus Ruthenibacterium avium</name>
    <dbReference type="NCBI Taxonomy" id="2838751"/>
    <lineage>
        <taxon>Bacteria</taxon>
        <taxon>Bacillati</taxon>
        <taxon>Bacillota</taxon>
        <taxon>Clostridia</taxon>
        <taxon>Eubacteriales</taxon>
        <taxon>Oscillospiraceae</taxon>
        <taxon>Ruthenibacterium</taxon>
    </lineage>
</organism>